<dbReference type="PATRIC" id="fig|448.7.peg.3029"/>
<sequence length="113" mass="13124">MSYVTIEVEEKKKKKLLDLYHEFLSKEKSKAQAFNSLDEFKKSPGYQDLSEEEQEHFKHYEGKNVVVLVFDNAEQAIEFIEQAQLKGLLEKGQAEEVISQLSELNQSSYKMGM</sequence>
<accession>A0A0W0TGM2</accession>
<dbReference type="AlphaFoldDB" id="A0A0W0TGM2"/>
<evidence type="ECO:0000313" key="1">
    <source>
        <dbReference type="EMBL" id="KTC94715.1"/>
    </source>
</evidence>
<proteinExistence type="predicted"/>
<gene>
    <name evidence="1" type="ORF">Lery_2882</name>
</gene>
<organism evidence="1 2">
    <name type="scientific">Legionella erythra</name>
    <dbReference type="NCBI Taxonomy" id="448"/>
    <lineage>
        <taxon>Bacteria</taxon>
        <taxon>Pseudomonadati</taxon>
        <taxon>Pseudomonadota</taxon>
        <taxon>Gammaproteobacteria</taxon>
        <taxon>Legionellales</taxon>
        <taxon>Legionellaceae</taxon>
        <taxon>Legionella</taxon>
    </lineage>
</organism>
<dbReference type="EMBL" id="LNYA01000034">
    <property type="protein sequence ID" value="KTC94715.1"/>
    <property type="molecule type" value="Genomic_DNA"/>
</dbReference>
<dbReference type="OrthoDB" id="5653311at2"/>
<name>A0A0W0TGM2_LEGER</name>
<dbReference type="Proteomes" id="UP000054773">
    <property type="component" value="Unassembled WGS sequence"/>
</dbReference>
<protein>
    <submittedName>
        <fullName evidence="1">Uncharacterized protein</fullName>
    </submittedName>
</protein>
<dbReference type="RefSeq" id="WP_058527940.1">
    <property type="nucleotide sequence ID" value="NZ_CAAAHY010000033.1"/>
</dbReference>
<comment type="caution">
    <text evidence="1">The sequence shown here is derived from an EMBL/GenBank/DDBJ whole genome shotgun (WGS) entry which is preliminary data.</text>
</comment>
<keyword evidence="2" id="KW-1185">Reference proteome</keyword>
<evidence type="ECO:0000313" key="2">
    <source>
        <dbReference type="Proteomes" id="UP000054773"/>
    </source>
</evidence>
<reference evidence="1 2" key="1">
    <citation type="submission" date="2015-11" db="EMBL/GenBank/DDBJ databases">
        <title>Genomic analysis of 38 Legionella species identifies large and diverse effector repertoires.</title>
        <authorList>
            <person name="Burstein D."/>
            <person name="Amaro F."/>
            <person name="Zusman T."/>
            <person name="Lifshitz Z."/>
            <person name="Cohen O."/>
            <person name="Gilbert J.A."/>
            <person name="Pupko T."/>
            <person name="Shuman H.A."/>
            <person name="Segal G."/>
        </authorList>
    </citation>
    <scope>NUCLEOTIDE SEQUENCE [LARGE SCALE GENOMIC DNA]</scope>
    <source>
        <strain evidence="1 2">SE-32A-C8</strain>
    </source>
</reference>